<keyword evidence="2 5" id="KW-0808">Transferase</keyword>
<evidence type="ECO:0000259" key="7">
    <source>
        <dbReference type="PROSITE" id="PS51686"/>
    </source>
</evidence>
<dbReference type="InterPro" id="IPR054728">
    <property type="entry name" value="RsmB-like_ferredoxin"/>
</dbReference>
<dbReference type="GO" id="GO:0003723">
    <property type="term" value="F:RNA binding"/>
    <property type="evidence" value="ECO:0007669"/>
    <property type="project" value="UniProtKB-UniRule"/>
</dbReference>
<feature type="active site" description="Nucleophile" evidence="5">
    <location>
        <position position="366"/>
    </location>
</feature>
<keyword evidence="3 5" id="KW-0949">S-adenosyl-L-methionine</keyword>
<protein>
    <submittedName>
        <fullName evidence="8">RsmB/NOP family class I SAM-dependent RNA methyltransferase</fullName>
    </submittedName>
</protein>
<dbReference type="AlphaFoldDB" id="A0A5C8NYM2"/>
<comment type="similarity">
    <text evidence="5">Belongs to the class I-like SAM-binding methyltransferase superfamily. RsmB/NOP family.</text>
</comment>
<dbReference type="InterPro" id="IPR049560">
    <property type="entry name" value="MeTrfase_RsmB-F_NOP2_cat"/>
</dbReference>
<dbReference type="InterPro" id="IPR001678">
    <property type="entry name" value="MeTrfase_RsmB-F_NOP2_dom"/>
</dbReference>
<dbReference type="Proteomes" id="UP000321548">
    <property type="component" value="Unassembled WGS sequence"/>
</dbReference>
<keyword evidence="1 5" id="KW-0489">Methyltransferase</keyword>
<comment type="caution">
    <text evidence="8">The sequence shown here is derived from an EMBL/GenBank/DDBJ whole genome shotgun (WGS) entry which is preliminary data.</text>
</comment>
<keyword evidence="9" id="KW-1185">Reference proteome</keyword>
<dbReference type="InterPro" id="IPR023267">
    <property type="entry name" value="RCMT"/>
</dbReference>
<dbReference type="CDD" id="cd02440">
    <property type="entry name" value="AdoMet_MTases"/>
    <property type="match status" value="1"/>
</dbReference>
<dbReference type="PRINTS" id="PR02008">
    <property type="entry name" value="RCMTFAMILY"/>
</dbReference>
<dbReference type="EMBL" id="VDUY01000003">
    <property type="protein sequence ID" value="TXL66447.1"/>
    <property type="molecule type" value="Genomic_DNA"/>
</dbReference>
<reference evidence="8 9" key="1">
    <citation type="submission" date="2019-06" db="EMBL/GenBank/DDBJ databases">
        <title>Quisquiliibacterium sp. nov., isolated from a maize field.</title>
        <authorList>
            <person name="Lin S.-Y."/>
            <person name="Tsai C.-F."/>
            <person name="Young C.-C."/>
        </authorList>
    </citation>
    <scope>NUCLEOTIDE SEQUENCE [LARGE SCALE GENOMIC DNA]</scope>
    <source>
        <strain evidence="8 9">CC-CFT501</strain>
    </source>
</reference>
<name>A0A5C8NYM2_9BURK</name>
<organism evidence="8 9">
    <name type="scientific">Zeimonas arvi</name>
    <dbReference type="NCBI Taxonomy" id="2498847"/>
    <lineage>
        <taxon>Bacteria</taxon>
        <taxon>Pseudomonadati</taxon>
        <taxon>Pseudomonadota</taxon>
        <taxon>Betaproteobacteria</taxon>
        <taxon>Burkholderiales</taxon>
        <taxon>Burkholderiaceae</taxon>
        <taxon>Zeimonas</taxon>
    </lineage>
</organism>
<dbReference type="PROSITE" id="PS51686">
    <property type="entry name" value="SAM_MT_RSMB_NOP"/>
    <property type="match status" value="1"/>
</dbReference>
<feature type="binding site" evidence="5">
    <location>
        <position position="293"/>
    </location>
    <ligand>
        <name>S-adenosyl-L-methionine</name>
        <dbReference type="ChEBI" id="CHEBI:59789"/>
    </ligand>
</feature>
<dbReference type="OrthoDB" id="9810297at2"/>
<dbReference type="InterPro" id="IPR029063">
    <property type="entry name" value="SAM-dependent_MTases_sf"/>
</dbReference>
<feature type="binding site" evidence="5">
    <location>
        <position position="266"/>
    </location>
    <ligand>
        <name>S-adenosyl-L-methionine</name>
        <dbReference type="ChEBI" id="CHEBI:59789"/>
    </ligand>
</feature>
<dbReference type="Pfam" id="PF22458">
    <property type="entry name" value="RsmF-B_ferredox"/>
    <property type="match status" value="1"/>
</dbReference>
<evidence type="ECO:0000313" key="9">
    <source>
        <dbReference type="Proteomes" id="UP000321548"/>
    </source>
</evidence>
<accession>A0A5C8NYM2</accession>
<evidence type="ECO:0000256" key="1">
    <source>
        <dbReference type="ARBA" id="ARBA00022603"/>
    </source>
</evidence>
<evidence type="ECO:0000256" key="2">
    <source>
        <dbReference type="ARBA" id="ARBA00022679"/>
    </source>
</evidence>
<dbReference type="PANTHER" id="PTHR22807">
    <property type="entry name" value="NOP2 YEAST -RELATED NOL1/NOP2/FMU SUN DOMAIN-CONTAINING"/>
    <property type="match status" value="1"/>
</dbReference>
<dbReference type="SUPFAM" id="SSF53335">
    <property type="entry name" value="S-adenosyl-L-methionine-dependent methyltransferases"/>
    <property type="match status" value="1"/>
</dbReference>
<feature type="region of interest" description="Disordered" evidence="6">
    <location>
        <begin position="1"/>
        <end position="22"/>
    </location>
</feature>
<evidence type="ECO:0000256" key="6">
    <source>
        <dbReference type="SAM" id="MobiDB-lite"/>
    </source>
</evidence>
<evidence type="ECO:0000256" key="5">
    <source>
        <dbReference type="PROSITE-ProRule" id="PRU01023"/>
    </source>
</evidence>
<evidence type="ECO:0000313" key="8">
    <source>
        <dbReference type="EMBL" id="TXL66447.1"/>
    </source>
</evidence>
<proteinExistence type="inferred from homology"/>
<dbReference type="GO" id="GO:0008173">
    <property type="term" value="F:RNA methyltransferase activity"/>
    <property type="evidence" value="ECO:0007669"/>
    <property type="project" value="InterPro"/>
</dbReference>
<sequence>MRGGSEQRGRPGTGRPGLGPARAPVDVRALDAVLPMTMPADTALRRFFREHPEMGRRDRAGVAETVFDVLRNRRLYAHLAQSGDGPIAQRLAAVSRVRRGLPVRSERADGALPAWLARARDIDPATLPFAIRVSLPDWLAIVIEGRPDAAALAAALLEPAPLDLRVNGARSDREAAMAALAEDGIQAEPLAIAPLALRVKGKPALETSRAFTEGLVEVQDAGSQLLAMLVGPKRGQTVVDLCAGAGGKTLAMAAAMRSTGQVFACDISAPRLMRLRPRLQRAGATNVQPMAIDSERDPKLDRLASRADAVLVDAPCSGTGTLRRNPDLKWRGDPTALGRLLEQQQAILEAGARLVKPGGALVYATCSLLPEENERQAERFEAAHPGFVREPARAFLAGQGAGIDEADPEGDPVGFLRLLPHRDGVDGFFAARWKRVR</sequence>
<dbReference type="Pfam" id="PF01189">
    <property type="entry name" value="Methyltr_RsmB-F"/>
    <property type="match status" value="1"/>
</dbReference>
<evidence type="ECO:0000256" key="4">
    <source>
        <dbReference type="ARBA" id="ARBA00022884"/>
    </source>
</evidence>
<evidence type="ECO:0000256" key="3">
    <source>
        <dbReference type="ARBA" id="ARBA00022691"/>
    </source>
</evidence>
<dbReference type="GO" id="GO:0001510">
    <property type="term" value="P:RNA methylation"/>
    <property type="evidence" value="ECO:0007669"/>
    <property type="project" value="InterPro"/>
</dbReference>
<feature type="binding site" evidence="5">
    <location>
        <position position="313"/>
    </location>
    <ligand>
        <name>S-adenosyl-L-methionine</name>
        <dbReference type="ChEBI" id="CHEBI:59789"/>
    </ligand>
</feature>
<dbReference type="Gene3D" id="3.40.50.150">
    <property type="entry name" value="Vaccinia Virus protein VP39"/>
    <property type="match status" value="1"/>
</dbReference>
<gene>
    <name evidence="8" type="ORF">FHP08_09125</name>
</gene>
<feature type="domain" description="SAM-dependent MTase RsmB/NOP-type" evidence="7">
    <location>
        <begin position="152"/>
        <end position="436"/>
    </location>
</feature>
<dbReference type="PANTHER" id="PTHR22807:SF53">
    <property type="entry name" value="RIBOSOMAL RNA SMALL SUBUNIT METHYLTRANSFERASE B-RELATED"/>
    <property type="match status" value="1"/>
</dbReference>
<comment type="caution">
    <text evidence="5">Lacks conserved residue(s) required for the propagation of feature annotation.</text>
</comment>
<keyword evidence="4 5" id="KW-0694">RNA-binding</keyword>